<sequence length="58" mass="6287">MNDKLQHYPTAHECQIALDIPPRSHAVRNLHVGVGVLARGPELPAAELALLERAAAVR</sequence>
<feature type="non-terminal residue" evidence="1">
    <location>
        <position position="58"/>
    </location>
</feature>
<dbReference type="EMBL" id="SFCI01001143">
    <property type="protein sequence ID" value="TFY76645.1"/>
    <property type="molecule type" value="Genomic_DNA"/>
</dbReference>
<dbReference type="AlphaFoldDB" id="A0A4Y9ZPY1"/>
<evidence type="ECO:0000313" key="2">
    <source>
        <dbReference type="Proteomes" id="UP000298061"/>
    </source>
</evidence>
<keyword evidence="2" id="KW-1185">Reference proteome</keyword>
<gene>
    <name evidence="1" type="ORF">EWM64_g7367</name>
</gene>
<name>A0A4Y9ZPY1_9AGAM</name>
<proteinExistence type="predicted"/>
<accession>A0A4Y9ZPY1</accession>
<reference evidence="1 2" key="1">
    <citation type="submission" date="2019-02" db="EMBL/GenBank/DDBJ databases">
        <title>Genome sequencing of the rare red list fungi Hericium alpestre (H. flagellum).</title>
        <authorList>
            <person name="Buettner E."/>
            <person name="Kellner H."/>
        </authorList>
    </citation>
    <scope>NUCLEOTIDE SEQUENCE [LARGE SCALE GENOMIC DNA]</scope>
    <source>
        <strain evidence="1 2">DSM 108284</strain>
    </source>
</reference>
<protein>
    <submittedName>
        <fullName evidence="1">Uncharacterized protein</fullName>
    </submittedName>
</protein>
<comment type="caution">
    <text evidence="1">The sequence shown here is derived from an EMBL/GenBank/DDBJ whole genome shotgun (WGS) entry which is preliminary data.</text>
</comment>
<evidence type="ECO:0000313" key="1">
    <source>
        <dbReference type="EMBL" id="TFY76645.1"/>
    </source>
</evidence>
<organism evidence="1 2">
    <name type="scientific">Hericium alpestre</name>
    <dbReference type="NCBI Taxonomy" id="135208"/>
    <lineage>
        <taxon>Eukaryota</taxon>
        <taxon>Fungi</taxon>
        <taxon>Dikarya</taxon>
        <taxon>Basidiomycota</taxon>
        <taxon>Agaricomycotina</taxon>
        <taxon>Agaricomycetes</taxon>
        <taxon>Russulales</taxon>
        <taxon>Hericiaceae</taxon>
        <taxon>Hericium</taxon>
    </lineage>
</organism>
<dbReference type="Proteomes" id="UP000298061">
    <property type="component" value="Unassembled WGS sequence"/>
</dbReference>